<organism evidence="2 3">
    <name type="scientific">Aspergillus luchuensis (strain CBS 106.47)</name>
    <dbReference type="NCBI Taxonomy" id="1137211"/>
    <lineage>
        <taxon>Eukaryota</taxon>
        <taxon>Fungi</taxon>
        <taxon>Dikarya</taxon>
        <taxon>Ascomycota</taxon>
        <taxon>Pezizomycotina</taxon>
        <taxon>Eurotiomycetes</taxon>
        <taxon>Eurotiomycetidae</taxon>
        <taxon>Eurotiales</taxon>
        <taxon>Aspergillaceae</taxon>
        <taxon>Aspergillus</taxon>
        <taxon>Aspergillus subgen. Circumdati</taxon>
    </lineage>
</organism>
<sequence>MDTIWSSPTSLFGLSPEIYNSRRTLWRRTFFQRAAKMPWSIDTSLSFITLLLTGTSFLLKIWNHVVNRSYGRVLPQARSTPETSIIRRQQQQHHHHHHHQLHNVDPDILLESGLHPGAYQTLIVNQTLVVNISSVAHTV</sequence>
<name>A0A1M3U1E8_ASPLC</name>
<dbReference type="OrthoDB" id="4510381at2759"/>
<evidence type="ECO:0000256" key="1">
    <source>
        <dbReference type="SAM" id="Phobius"/>
    </source>
</evidence>
<proteinExistence type="predicted"/>
<gene>
    <name evidence="2" type="ORF">ASPFODRAFT_278584</name>
</gene>
<feature type="transmembrane region" description="Helical" evidence="1">
    <location>
        <begin position="44"/>
        <end position="62"/>
    </location>
</feature>
<evidence type="ECO:0000313" key="2">
    <source>
        <dbReference type="EMBL" id="OJZ92836.1"/>
    </source>
</evidence>
<dbReference type="VEuPathDB" id="FungiDB:ASPFODRAFT_278584"/>
<dbReference type="EMBL" id="KV878236">
    <property type="protein sequence ID" value="OJZ92836.1"/>
    <property type="molecule type" value="Genomic_DNA"/>
</dbReference>
<dbReference type="Proteomes" id="UP000184063">
    <property type="component" value="Unassembled WGS sequence"/>
</dbReference>
<accession>A0A1M3U1E8</accession>
<evidence type="ECO:0000313" key="3">
    <source>
        <dbReference type="Proteomes" id="UP000184063"/>
    </source>
</evidence>
<keyword evidence="1" id="KW-0812">Transmembrane</keyword>
<keyword evidence="1" id="KW-1133">Transmembrane helix</keyword>
<keyword evidence="1" id="KW-0472">Membrane</keyword>
<dbReference type="AlphaFoldDB" id="A0A1M3U1E8"/>
<reference evidence="3" key="1">
    <citation type="journal article" date="2017" name="Genome Biol.">
        <title>Comparative genomics reveals high biological diversity and specific adaptations in the industrially and medically important fungal genus Aspergillus.</title>
        <authorList>
            <person name="de Vries R.P."/>
            <person name="Riley R."/>
            <person name="Wiebenga A."/>
            <person name="Aguilar-Osorio G."/>
            <person name="Amillis S."/>
            <person name="Uchima C.A."/>
            <person name="Anderluh G."/>
            <person name="Asadollahi M."/>
            <person name="Askin M."/>
            <person name="Barry K."/>
            <person name="Battaglia E."/>
            <person name="Bayram O."/>
            <person name="Benocci T."/>
            <person name="Braus-Stromeyer S.A."/>
            <person name="Caldana C."/>
            <person name="Canovas D."/>
            <person name="Cerqueira G.C."/>
            <person name="Chen F."/>
            <person name="Chen W."/>
            <person name="Choi C."/>
            <person name="Clum A."/>
            <person name="Dos Santos R.A."/>
            <person name="Damasio A.R."/>
            <person name="Diallinas G."/>
            <person name="Emri T."/>
            <person name="Fekete E."/>
            <person name="Flipphi M."/>
            <person name="Freyberg S."/>
            <person name="Gallo A."/>
            <person name="Gournas C."/>
            <person name="Habgood R."/>
            <person name="Hainaut M."/>
            <person name="Harispe M.L."/>
            <person name="Henrissat B."/>
            <person name="Hilden K.S."/>
            <person name="Hope R."/>
            <person name="Hossain A."/>
            <person name="Karabika E."/>
            <person name="Karaffa L."/>
            <person name="Karanyi Z."/>
            <person name="Krasevec N."/>
            <person name="Kuo A."/>
            <person name="Kusch H."/>
            <person name="LaButti K."/>
            <person name="Lagendijk E.L."/>
            <person name="Lapidus A."/>
            <person name="Levasseur A."/>
            <person name="Lindquist E."/>
            <person name="Lipzen A."/>
            <person name="Logrieco A.F."/>
            <person name="MacCabe A."/>
            <person name="Maekelae M.R."/>
            <person name="Malavazi I."/>
            <person name="Melin P."/>
            <person name="Meyer V."/>
            <person name="Mielnichuk N."/>
            <person name="Miskei M."/>
            <person name="Molnar A.P."/>
            <person name="Mule G."/>
            <person name="Ngan C.Y."/>
            <person name="Orejas M."/>
            <person name="Orosz E."/>
            <person name="Ouedraogo J.P."/>
            <person name="Overkamp K.M."/>
            <person name="Park H.-S."/>
            <person name="Perrone G."/>
            <person name="Piumi F."/>
            <person name="Punt P.J."/>
            <person name="Ram A.F."/>
            <person name="Ramon A."/>
            <person name="Rauscher S."/>
            <person name="Record E."/>
            <person name="Riano-Pachon D.M."/>
            <person name="Robert V."/>
            <person name="Roehrig J."/>
            <person name="Ruller R."/>
            <person name="Salamov A."/>
            <person name="Salih N.S."/>
            <person name="Samson R.A."/>
            <person name="Sandor E."/>
            <person name="Sanguinetti M."/>
            <person name="Schuetze T."/>
            <person name="Sepcic K."/>
            <person name="Shelest E."/>
            <person name="Sherlock G."/>
            <person name="Sophianopoulou V."/>
            <person name="Squina F.M."/>
            <person name="Sun H."/>
            <person name="Susca A."/>
            <person name="Todd R.B."/>
            <person name="Tsang A."/>
            <person name="Unkles S.E."/>
            <person name="van de Wiele N."/>
            <person name="van Rossen-Uffink D."/>
            <person name="Oliveira J.V."/>
            <person name="Vesth T.C."/>
            <person name="Visser J."/>
            <person name="Yu J.-H."/>
            <person name="Zhou M."/>
            <person name="Andersen M.R."/>
            <person name="Archer D.B."/>
            <person name="Baker S.E."/>
            <person name="Benoit I."/>
            <person name="Brakhage A.A."/>
            <person name="Braus G.H."/>
            <person name="Fischer R."/>
            <person name="Frisvad J.C."/>
            <person name="Goldman G.H."/>
            <person name="Houbraken J."/>
            <person name="Oakley B."/>
            <person name="Pocsi I."/>
            <person name="Scazzocchio C."/>
            <person name="Seiboth B."/>
            <person name="vanKuyk P.A."/>
            <person name="Wortman J."/>
            <person name="Dyer P.S."/>
            <person name="Grigoriev I.V."/>
        </authorList>
    </citation>
    <scope>NUCLEOTIDE SEQUENCE [LARGE SCALE GENOMIC DNA]</scope>
    <source>
        <strain evidence="3">CBS 106.47</strain>
    </source>
</reference>
<protein>
    <submittedName>
        <fullName evidence="2">Uncharacterized protein</fullName>
    </submittedName>
</protein>